<dbReference type="InterPro" id="IPR013738">
    <property type="entry name" value="Beta_galactosidase_Trimer"/>
</dbReference>
<name>A0ABX1YWL5_9BACL</name>
<gene>
    <name evidence="2" type="ORF">GC102_06055</name>
</gene>
<proteinExistence type="predicted"/>
<evidence type="ECO:0000313" key="3">
    <source>
        <dbReference type="Proteomes" id="UP000658690"/>
    </source>
</evidence>
<dbReference type="EMBL" id="WHOC01000028">
    <property type="protein sequence ID" value="NOU85346.1"/>
    <property type="molecule type" value="Genomic_DNA"/>
</dbReference>
<dbReference type="SUPFAM" id="SSF52317">
    <property type="entry name" value="Class I glutamine amidotransferase-like"/>
    <property type="match status" value="1"/>
</dbReference>
<keyword evidence="3" id="KW-1185">Reference proteome</keyword>
<reference evidence="2 3" key="1">
    <citation type="submission" date="2019-10" db="EMBL/GenBank/DDBJ databases">
        <title>Description of Paenibacillus choica sp. nov.</title>
        <authorList>
            <person name="Carlier A."/>
            <person name="Qi S."/>
        </authorList>
    </citation>
    <scope>NUCLEOTIDE SEQUENCE [LARGE SCALE GENOMIC DNA]</scope>
    <source>
        <strain evidence="2 3">LMG 31460</strain>
    </source>
</reference>
<dbReference type="InterPro" id="IPR003476">
    <property type="entry name" value="Glyco_hydro_42"/>
</dbReference>
<protein>
    <recommendedName>
        <fullName evidence="1">Beta-galactosidase trimerisation domain-containing protein</fullName>
    </recommendedName>
</protein>
<dbReference type="SUPFAM" id="SSF51445">
    <property type="entry name" value="(Trans)glycosidases"/>
    <property type="match status" value="1"/>
</dbReference>
<dbReference type="RefSeq" id="WP_171688665.1">
    <property type="nucleotide sequence ID" value="NZ_WHOC01000028.1"/>
</dbReference>
<evidence type="ECO:0000259" key="1">
    <source>
        <dbReference type="Pfam" id="PF08532"/>
    </source>
</evidence>
<dbReference type="PANTHER" id="PTHR36447">
    <property type="entry name" value="BETA-GALACTOSIDASE GANA"/>
    <property type="match status" value="1"/>
</dbReference>
<organism evidence="2 3">
    <name type="scientific">Paenibacillus germinis</name>
    <dbReference type="NCBI Taxonomy" id="2654979"/>
    <lineage>
        <taxon>Bacteria</taxon>
        <taxon>Bacillati</taxon>
        <taxon>Bacillota</taxon>
        <taxon>Bacilli</taxon>
        <taxon>Bacillales</taxon>
        <taxon>Paenibacillaceae</taxon>
        <taxon>Paenibacillus</taxon>
    </lineage>
</organism>
<comment type="caution">
    <text evidence="2">The sequence shown here is derived from an EMBL/GenBank/DDBJ whole genome shotgun (WGS) entry which is preliminary data.</text>
</comment>
<dbReference type="CDD" id="cd03143">
    <property type="entry name" value="A4_beta-galactosidase_middle_domain"/>
    <property type="match status" value="1"/>
</dbReference>
<sequence length="697" mass="79682">MNAIPWFKKPFKIVDFIPPNPELMETLDYQEEFLIRKELGFNAEHVEVHDVTLGDAGICFYPSEFAVRTGRNILKEIGENYDSIGIHPIVYVNVHWISPSLAEIHPEWIQVSRDGSVISSYYGAGNYHCVNSPYRESLFGTIRTIAEYNIKGIFLDGPVYRVEGCFCEYCAALFQEQYDYSLSSIRSAAEHRDFFDFKRSSIARFMKDSKEALSSVNPNAIIYMNSPQLTPTIYCGRDNRMTIPYQDLLIAEGGFLHGNLRETPIWKPAATAMLLESQAQGKPYCVAIAGRLAPWSRYLLSASETWIVHAMAVAHGASTWYGVYNDNNRDTQMQTVKQINSFLEQNVEYYTDTRSEAQTALLWSYETANYYQSSAEETDFTSLQDHLGEKLKGDARGSFMGWFDALSRSQVLIDIVDETSITDNSIFRYRTLILPGISCMSEKQAEQIKRFVRNGGNLIATFDTSFYDEYGQVREYPLLADLLGIATVDEITELPYDHIQTEENKESYLNGIDQSLIPAPMLAVKIKPQPGSQTIMHYRSKQPARYCDLPPITSHPFMVMNRFEKGSTLYFTGNVDKGYENFALPEYRKLMRNALLSFHPERVVLESHQGIESLHLSLRSQPQRLMLHLINYTGSMTRPIEKVIPLHNISIRLNEMLQPVTTIRSLRTSNLLPFQQDGDSIRFVLPQLEEYEVIVVE</sequence>
<dbReference type="Gene3D" id="3.20.20.80">
    <property type="entry name" value="Glycosidases"/>
    <property type="match status" value="1"/>
</dbReference>
<dbReference type="Gene3D" id="3.40.50.880">
    <property type="match status" value="1"/>
</dbReference>
<dbReference type="Pfam" id="PF14871">
    <property type="entry name" value="GHL6"/>
    <property type="match status" value="1"/>
</dbReference>
<dbReference type="Pfam" id="PF08532">
    <property type="entry name" value="Glyco_hydro_42M"/>
    <property type="match status" value="1"/>
</dbReference>
<feature type="domain" description="Beta-galactosidase trimerisation" evidence="1">
    <location>
        <begin position="357"/>
        <end position="570"/>
    </location>
</feature>
<dbReference type="PANTHER" id="PTHR36447:SF2">
    <property type="entry name" value="BETA-GALACTOSIDASE YESZ"/>
    <property type="match status" value="1"/>
</dbReference>
<dbReference type="InterPro" id="IPR028212">
    <property type="entry name" value="GHL6"/>
</dbReference>
<accession>A0ABX1YWL5</accession>
<dbReference type="InterPro" id="IPR029062">
    <property type="entry name" value="Class_I_gatase-like"/>
</dbReference>
<evidence type="ECO:0000313" key="2">
    <source>
        <dbReference type="EMBL" id="NOU85346.1"/>
    </source>
</evidence>
<dbReference type="InterPro" id="IPR017853">
    <property type="entry name" value="GH"/>
</dbReference>
<dbReference type="Proteomes" id="UP000658690">
    <property type="component" value="Unassembled WGS sequence"/>
</dbReference>